<dbReference type="PROSITE" id="PS50011">
    <property type="entry name" value="PROTEIN_KINASE_DOM"/>
    <property type="match status" value="1"/>
</dbReference>
<dbReference type="InterPro" id="IPR008271">
    <property type="entry name" value="Ser/Thr_kinase_AS"/>
</dbReference>
<organism evidence="2 3">
    <name type="scientific">[Myrmecia] bisecta</name>
    <dbReference type="NCBI Taxonomy" id="41462"/>
    <lineage>
        <taxon>Eukaryota</taxon>
        <taxon>Viridiplantae</taxon>
        <taxon>Chlorophyta</taxon>
        <taxon>core chlorophytes</taxon>
        <taxon>Trebouxiophyceae</taxon>
        <taxon>Trebouxiales</taxon>
        <taxon>Trebouxiaceae</taxon>
        <taxon>Myrmecia</taxon>
    </lineage>
</organism>
<dbReference type="InterPro" id="IPR000719">
    <property type="entry name" value="Prot_kinase_dom"/>
</dbReference>
<name>A0AAW1QSF4_9CHLO</name>
<dbReference type="GO" id="GO:0004672">
    <property type="term" value="F:protein kinase activity"/>
    <property type="evidence" value="ECO:0007669"/>
    <property type="project" value="InterPro"/>
</dbReference>
<dbReference type="Pfam" id="PF00069">
    <property type="entry name" value="Pkinase"/>
    <property type="match status" value="1"/>
</dbReference>
<evidence type="ECO:0000313" key="2">
    <source>
        <dbReference type="EMBL" id="KAK9824415.1"/>
    </source>
</evidence>
<proteinExistence type="predicted"/>
<dbReference type="AlphaFoldDB" id="A0AAW1QSF4"/>
<dbReference type="Proteomes" id="UP001489004">
    <property type="component" value="Unassembled WGS sequence"/>
</dbReference>
<accession>A0AAW1QSF4</accession>
<dbReference type="PROSITE" id="PS00108">
    <property type="entry name" value="PROTEIN_KINASE_ST"/>
    <property type="match status" value="1"/>
</dbReference>
<dbReference type="Gene3D" id="1.10.510.10">
    <property type="entry name" value="Transferase(Phosphotransferase) domain 1"/>
    <property type="match status" value="1"/>
</dbReference>
<keyword evidence="3" id="KW-1185">Reference proteome</keyword>
<dbReference type="EMBL" id="JALJOR010000002">
    <property type="protein sequence ID" value="KAK9824415.1"/>
    <property type="molecule type" value="Genomic_DNA"/>
</dbReference>
<reference evidence="2 3" key="1">
    <citation type="journal article" date="2024" name="Nat. Commun.">
        <title>Phylogenomics reveals the evolutionary origins of lichenization in chlorophyte algae.</title>
        <authorList>
            <person name="Puginier C."/>
            <person name="Libourel C."/>
            <person name="Otte J."/>
            <person name="Skaloud P."/>
            <person name="Haon M."/>
            <person name="Grisel S."/>
            <person name="Petersen M."/>
            <person name="Berrin J.G."/>
            <person name="Delaux P.M."/>
            <person name="Dal Grande F."/>
            <person name="Keller J."/>
        </authorList>
    </citation>
    <scope>NUCLEOTIDE SEQUENCE [LARGE SCALE GENOMIC DNA]</scope>
    <source>
        <strain evidence="2 3">SAG 2043</strain>
    </source>
</reference>
<protein>
    <recommendedName>
        <fullName evidence="1">Protein kinase domain-containing protein</fullName>
    </recommendedName>
</protein>
<dbReference type="GO" id="GO:0005524">
    <property type="term" value="F:ATP binding"/>
    <property type="evidence" value="ECO:0007669"/>
    <property type="project" value="InterPro"/>
</dbReference>
<evidence type="ECO:0000259" key="1">
    <source>
        <dbReference type="PROSITE" id="PS50011"/>
    </source>
</evidence>
<comment type="caution">
    <text evidence="2">The sequence shown here is derived from an EMBL/GenBank/DDBJ whole genome shotgun (WGS) entry which is preliminary data.</text>
</comment>
<evidence type="ECO:0000313" key="3">
    <source>
        <dbReference type="Proteomes" id="UP001489004"/>
    </source>
</evidence>
<dbReference type="SUPFAM" id="SSF56112">
    <property type="entry name" value="Protein kinase-like (PK-like)"/>
    <property type="match status" value="1"/>
</dbReference>
<dbReference type="InterPro" id="IPR011009">
    <property type="entry name" value="Kinase-like_dom_sf"/>
</dbReference>
<feature type="domain" description="Protein kinase" evidence="1">
    <location>
        <begin position="1"/>
        <end position="121"/>
    </location>
</feature>
<gene>
    <name evidence="2" type="ORF">WJX72_010118</name>
</gene>
<sequence>MHEKHLLHADLKAANVLLNDAANWCLGDFGSSVKFGEKIVSCTESWYPGPIMFQPAEPKYDWGLMVVLLAMEIDKANWSALTGASSPAKIQKELLLAQCQRATHTGLKQLLAELLKDAHWV</sequence>